<evidence type="ECO:0000313" key="2">
    <source>
        <dbReference type="EMBL" id="EFW22963.1"/>
    </source>
</evidence>
<organism evidence="3">
    <name type="scientific">Coccidioides posadasii (strain RMSCC 757 / Silveira)</name>
    <name type="common">Valley fever fungus</name>
    <dbReference type="NCBI Taxonomy" id="443226"/>
    <lineage>
        <taxon>Eukaryota</taxon>
        <taxon>Fungi</taxon>
        <taxon>Dikarya</taxon>
        <taxon>Ascomycota</taxon>
        <taxon>Pezizomycotina</taxon>
        <taxon>Eurotiomycetes</taxon>
        <taxon>Eurotiomycetidae</taxon>
        <taxon>Onygenales</taxon>
        <taxon>Onygenaceae</taxon>
        <taxon>Coccidioides</taxon>
    </lineage>
</organism>
<feature type="compositionally biased region" description="Basic and acidic residues" evidence="1">
    <location>
        <begin position="28"/>
        <end position="51"/>
    </location>
</feature>
<reference evidence="3" key="2">
    <citation type="submission" date="2010-03" db="EMBL/GenBank/DDBJ databases">
        <title>The genome sequence of Coccidioides posadasii strain Silveira.</title>
        <authorList>
            <consortium name="The Broad Institute Genome Sequencing Center for Infectious Disease"/>
            <person name="Neafsey D."/>
            <person name="Orbach M."/>
            <person name="Henn M.R."/>
            <person name="Cole G.T."/>
            <person name="Galgiani J."/>
            <person name="Gardner M.J."/>
            <person name="Kirkland T.N."/>
            <person name="Taylor J.W."/>
            <person name="Young S.K."/>
            <person name="Zeng Q."/>
            <person name="Koehrsen M."/>
            <person name="Alvarado L."/>
            <person name="Berlin A."/>
            <person name="Borenstein D."/>
            <person name="Chapman S.B."/>
            <person name="Chen Z."/>
            <person name="Engels R."/>
            <person name="Freedman E."/>
            <person name="Gellesch M."/>
            <person name="Goldberg J."/>
            <person name="Griggs A."/>
            <person name="Gujja S."/>
            <person name="Heilman E."/>
            <person name="Heiman D."/>
            <person name="Howarth C."/>
            <person name="Jen D."/>
            <person name="Larson L."/>
            <person name="Mehta T."/>
            <person name="Neiman D."/>
            <person name="Park D."/>
            <person name="Pearson M."/>
            <person name="Richards J."/>
            <person name="Roberts A."/>
            <person name="Saif S."/>
            <person name="Shea T."/>
            <person name="Shenoy N."/>
            <person name="Sisk P."/>
            <person name="Stolte C."/>
            <person name="Sykes S."/>
            <person name="Walk T."/>
            <person name="White J."/>
            <person name="Yandava C."/>
            <person name="Haas B."/>
            <person name="Nusbaum C."/>
            <person name="Birren B."/>
        </authorList>
    </citation>
    <scope>NUCLEOTIDE SEQUENCE [LARGE SCALE GENOMIC DNA]</scope>
    <source>
        <strain evidence="3">RMSCC 757 / Silveira</strain>
    </source>
</reference>
<dbReference type="HOGENOM" id="CLU_3106208_0_0_1"/>
<sequence>MTKDRGLSAKMGFVIIGCRCLQVSMDPGGRRTQADGKKETQKHPECKPRDT</sequence>
<reference evidence="3" key="1">
    <citation type="journal article" date="2010" name="Genome Res.">
        <title>Population genomic sequencing of Coccidioides fungi reveals recent hybridization and transposon control.</title>
        <authorList>
            <person name="Neafsey D.E."/>
            <person name="Barker B.M."/>
            <person name="Sharpton T.J."/>
            <person name="Stajich J.E."/>
            <person name="Park D.J."/>
            <person name="Whiston E."/>
            <person name="Hung C.-Y."/>
            <person name="McMahan C."/>
            <person name="White J."/>
            <person name="Sykes S."/>
            <person name="Heiman D."/>
            <person name="Young S."/>
            <person name="Zeng Q."/>
            <person name="Abouelleil A."/>
            <person name="Aftuck L."/>
            <person name="Bessette D."/>
            <person name="Brown A."/>
            <person name="FitzGerald M."/>
            <person name="Lui A."/>
            <person name="Macdonald J.P."/>
            <person name="Priest M."/>
            <person name="Orbach M.J."/>
            <person name="Galgiani J.N."/>
            <person name="Kirkland T.N."/>
            <person name="Cole G.T."/>
            <person name="Birren B.W."/>
            <person name="Henn M.R."/>
            <person name="Taylor J.W."/>
            <person name="Rounsley S.D."/>
        </authorList>
    </citation>
    <scope>NUCLEOTIDE SEQUENCE [LARGE SCALE GENOMIC DNA]</scope>
    <source>
        <strain evidence="3">RMSCC 757 / Silveira</strain>
    </source>
</reference>
<protein>
    <submittedName>
        <fullName evidence="2">Predicted protein</fullName>
    </submittedName>
</protein>
<dbReference type="Proteomes" id="UP000002497">
    <property type="component" value="Unassembled WGS sequence"/>
</dbReference>
<gene>
    <name evidence="2" type="ORF">CPSG_00862</name>
</gene>
<proteinExistence type="predicted"/>
<dbReference type="VEuPathDB" id="FungiDB:CPSG_00862"/>
<evidence type="ECO:0000313" key="3">
    <source>
        <dbReference type="Proteomes" id="UP000002497"/>
    </source>
</evidence>
<feature type="region of interest" description="Disordered" evidence="1">
    <location>
        <begin position="24"/>
        <end position="51"/>
    </location>
</feature>
<dbReference type="AlphaFoldDB" id="E9CTH1"/>
<evidence type="ECO:0000256" key="1">
    <source>
        <dbReference type="SAM" id="MobiDB-lite"/>
    </source>
</evidence>
<accession>E9CTH1</accession>
<name>E9CTH1_COCPS</name>
<dbReference type="EMBL" id="GL636486">
    <property type="protein sequence ID" value="EFW22963.1"/>
    <property type="molecule type" value="Genomic_DNA"/>
</dbReference>
<keyword evidence="3" id="KW-1185">Reference proteome</keyword>